<dbReference type="Gene3D" id="3.30.420.10">
    <property type="entry name" value="Ribonuclease H-like superfamily/Ribonuclease H"/>
    <property type="match status" value="1"/>
</dbReference>
<dbReference type="EMBL" id="PUHQ01000045">
    <property type="protein sequence ID" value="KAG0660353.1"/>
    <property type="molecule type" value="Genomic_DNA"/>
</dbReference>
<evidence type="ECO:0000256" key="3">
    <source>
        <dbReference type="ARBA" id="ARBA00007058"/>
    </source>
</evidence>
<evidence type="ECO:0000256" key="1">
    <source>
        <dbReference type="ARBA" id="ARBA00000077"/>
    </source>
</evidence>
<dbReference type="GO" id="GO:0004523">
    <property type="term" value="F:RNA-DNA hybrid ribonuclease activity"/>
    <property type="evidence" value="ECO:0007669"/>
    <property type="project" value="UniProtKB-UniRule"/>
</dbReference>
<dbReference type="InterPro" id="IPR012337">
    <property type="entry name" value="RNaseH-like_sf"/>
</dbReference>
<comment type="cofactor">
    <cofactor evidence="2">
        <name>Mg(2+)</name>
        <dbReference type="ChEBI" id="CHEBI:18420"/>
    </cofactor>
</comment>
<dbReference type="GO" id="GO:0003723">
    <property type="term" value="F:RNA binding"/>
    <property type="evidence" value="ECO:0007669"/>
    <property type="project" value="UniProtKB-UniRule"/>
</dbReference>
<dbReference type="GO" id="GO:0043137">
    <property type="term" value="P:DNA replication, removal of RNA primer"/>
    <property type="evidence" value="ECO:0007669"/>
    <property type="project" value="TreeGrafter"/>
</dbReference>
<feature type="compositionally biased region" description="Acidic residues" evidence="10">
    <location>
        <begin position="256"/>
        <end position="270"/>
    </location>
</feature>
<protein>
    <recommendedName>
        <fullName evidence="9">Ribonuclease</fullName>
        <ecNumber evidence="9">3.1.26.4</ecNumber>
    </recommendedName>
</protein>
<dbReference type="Gene3D" id="1.10.10.460">
    <property type="entry name" value="Ribonuclease hii. Domain 2"/>
    <property type="match status" value="1"/>
</dbReference>
<accession>A0A9P6W0C2</accession>
<feature type="region of interest" description="Disordered" evidence="10">
    <location>
        <begin position="1"/>
        <end position="24"/>
    </location>
</feature>
<evidence type="ECO:0000256" key="9">
    <source>
        <dbReference type="RuleBase" id="RU003515"/>
    </source>
</evidence>
<dbReference type="GO" id="GO:0046872">
    <property type="term" value="F:metal ion binding"/>
    <property type="evidence" value="ECO:0007669"/>
    <property type="project" value="UniProtKB-KW"/>
</dbReference>
<dbReference type="PROSITE" id="PS51975">
    <property type="entry name" value="RNASE_H_2"/>
    <property type="match status" value="1"/>
</dbReference>
<dbReference type="Proteomes" id="UP000777482">
    <property type="component" value="Unassembled WGS sequence"/>
</dbReference>
<dbReference type="CDD" id="cd07181">
    <property type="entry name" value="RNase_HII_eukaryota_like"/>
    <property type="match status" value="1"/>
</dbReference>
<feature type="domain" description="RNase H type-2" evidence="11">
    <location>
        <begin position="68"/>
        <end position="325"/>
    </location>
</feature>
<keyword evidence="7 8" id="KW-0378">Hydrolase</keyword>
<keyword evidence="13" id="KW-1185">Reference proteome</keyword>
<dbReference type="FunFam" id="3.30.420.10:FF:000016">
    <property type="entry name" value="Ribonuclease"/>
    <property type="match status" value="1"/>
</dbReference>
<keyword evidence="6 8" id="KW-0255">Endonuclease</keyword>
<dbReference type="Pfam" id="PF01351">
    <property type="entry name" value="RNase_HII"/>
    <property type="match status" value="1"/>
</dbReference>
<keyword evidence="4 8" id="KW-0540">Nuclease</keyword>
<evidence type="ECO:0000313" key="12">
    <source>
        <dbReference type="EMBL" id="KAG0660353.1"/>
    </source>
</evidence>
<evidence type="ECO:0000256" key="7">
    <source>
        <dbReference type="ARBA" id="ARBA00022801"/>
    </source>
</evidence>
<comment type="caution">
    <text evidence="12">The sequence shown here is derived from an EMBL/GenBank/DDBJ whole genome shotgun (WGS) entry which is preliminary data.</text>
</comment>
<dbReference type="InterPro" id="IPR036397">
    <property type="entry name" value="RNaseH_sf"/>
</dbReference>
<dbReference type="SUPFAM" id="SSF53098">
    <property type="entry name" value="Ribonuclease H-like"/>
    <property type="match status" value="1"/>
</dbReference>
<comment type="cofactor">
    <cofactor evidence="8">
        <name>Mn(2+)</name>
        <dbReference type="ChEBI" id="CHEBI:29035"/>
    </cofactor>
    <cofactor evidence="8">
        <name>Mg(2+)</name>
        <dbReference type="ChEBI" id="CHEBI:18420"/>
    </cofactor>
    <text evidence="8">Manganese or magnesium. Binds 1 divalent metal ion per monomer in the absence of substrate. May bind a second metal ion after substrate binding.</text>
</comment>
<dbReference type="OrthoDB" id="7462577at2759"/>
<comment type="catalytic activity">
    <reaction evidence="1 8 9">
        <text>Endonucleolytic cleavage to 5'-phosphomonoester.</text>
        <dbReference type="EC" id="3.1.26.4"/>
    </reaction>
</comment>
<feature type="binding site" evidence="8">
    <location>
        <position position="74"/>
    </location>
    <ligand>
        <name>a divalent metal cation</name>
        <dbReference type="ChEBI" id="CHEBI:60240"/>
    </ligand>
</feature>
<evidence type="ECO:0000256" key="6">
    <source>
        <dbReference type="ARBA" id="ARBA00022759"/>
    </source>
</evidence>
<dbReference type="GO" id="GO:0032299">
    <property type="term" value="C:ribonuclease H2 complex"/>
    <property type="evidence" value="ECO:0007669"/>
    <property type="project" value="TreeGrafter"/>
</dbReference>
<proteinExistence type="inferred from homology"/>
<comment type="similarity">
    <text evidence="3">Belongs to the RNase HII family. Eukaryotic subfamily.</text>
</comment>
<dbReference type="PANTHER" id="PTHR10954">
    <property type="entry name" value="RIBONUCLEASE H2 SUBUNIT A"/>
    <property type="match status" value="1"/>
</dbReference>
<feature type="region of interest" description="Disordered" evidence="10">
    <location>
        <begin position="250"/>
        <end position="270"/>
    </location>
</feature>
<evidence type="ECO:0000259" key="11">
    <source>
        <dbReference type="PROSITE" id="PS51975"/>
    </source>
</evidence>
<dbReference type="InterPro" id="IPR023160">
    <property type="entry name" value="RNase_HII_hlx-loop-hlx_cap_dom"/>
</dbReference>
<keyword evidence="5 8" id="KW-0479">Metal-binding</keyword>
<gene>
    <name evidence="12" type="ORF">C6P46_004653</name>
</gene>
<name>A0A9P6W0C2_RHOMI</name>
<evidence type="ECO:0000256" key="10">
    <source>
        <dbReference type="SAM" id="MobiDB-lite"/>
    </source>
</evidence>
<organism evidence="12 13">
    <name type="scientific">Rhodotorula mucilaginosa</name>
    <name type="common">Yeast</name>
    <name type="synonym">Rhodotorula rubra</name>
    <dbReference type="NCBI Taxonomy" id="5537"/>
    <lineage>
        <taxon>Eukaryota</taxon>
        <taxon>Fungi</taxon>
        <taxon>Dikarya</taxon>
        <taxon>Basidiomycota</taxon>
        <taxon>Pucciniomycotina</taxon>
        <taxon>Microbotryomycetes</taxon>
        <taxon>Sporidiobolales</taxon>
        <taxon>Sporidiobolaceae</taxon>
        <taxon>Rhodotorula</taxon>
    </lineage>
</organism>
<comment type="function">
    <text evidence="9">Endonuclease that specifically degrades the RNA of RNA-DNA hybrids.</text>
</comment>
<dbReference type="AlphaFoldDB" id="A0A9P6W0C2"/>
<dbReference type="InterPro" id="IPR024567">
    <property type="entry name" value="RNase_HII/HIII_dom"/>
</dbReference>
<dbReference type="EC" id="3.1.26.4" evidence="9"/>
<feature type="binding site" evidence="8">
    <location>
        <position position="190"/>
    </location>
    <ligand>
        <name>a divalent metal cation</name>
        <dbReference type="ChEBI" id="CHEBI:60240"/>
    </ligand>
</feature>
<evidence type="ECO:0000256" key="2">
    <source>
        <dbReference type="ARBA" id="ARBA00001946"/>
    </source>
</evidence>
<evidence type="ECO:0000256" key="5">
    <source>
        <dbReference type="ARBA" id="ARBA00022723"/>
    </source>
</evidence>
<dbReference type="PANTHER" id="PTHR10954:SF7">
    <property type="entry name" value="RIBONUCLEASE H2 SUBUNIT A"/>
    <property type="match status" value="1"/>
</dbReference>
<evidence type="ECO:0000256" key="8">
    <source>
        <dbReference type="PROSITE-ProRule" id="PRU01319"/>
    </source>
</evidence>
<reference evidence="12 13" key="1">
    <citation type="submission" date="2020-11" db="EMBL/GenBank/DDBJ databases">
        <title>Kefir isolates.</title>
        <authorList>
            <person name="Marcisauskas S."/>
            <person name="Kim Y."/>
            <person name="Blasche S."/>
        </authorList>
    </citation>
    <scope>NUCLEOTIDE SEQUENCE [LARGE SCALE GENOMIC DNA]</scope>
    <source>
        <strain evidence="12 13">KR</strain>
    </source>
</reference>
<dbReference type="GO" id="GO:0006298">
    <property type="term" value="P:mismatch repair"/>
    <property type="evidence" value="ECO:0007669"/>
    <property type="project" value="TreeGrafter"/>
</dbReference>
<dbReference type="InterPro" id="IPR001352">
    <property type="entry name" value="RNase_HII/HIII"/>
</dbReference>
<feature type="binding site" evidence="8">
    <location>
        <position position="75"/>
    </location>
    <ligand>
        <name>a divalent metal cation</name>
        <dbReference type="ChEBI" id="CHEBI:60240"/>
    </ligand>
</feature>
<sequence length="375" mass="40625">MAGKKRAAPSRSPSPDGPPPPKFHFPSVRRGQALVDTYTFHSVDAATGADVEGKGKGREIDIPVVEGEWMLGVDEAGRGPALGPQVYGVAFCKLEYSDQLKEMGFAGEFTASSFPRFTLTDPLREELFKQILEHADDVKYAATIMSPNDISMGMLRKTPYNLNAQSHDCTINLIREVCDRGYKLKQCYVDTVGPAADYQAKLSSFFPTIDFTVTSKADALFPIVSAASIVAKVTRDRILDEWVFAEPGIGAGTNEAADESDAAGEEKDEDEEAAADTARLFGSGYPSDPKTVAWLQTNFDPIFGFPNVARFSWAPVKNALLKKGVASKWNDEPATIQKYFAPDAAAKGGPAAAQAPLWKDLNLVSVGDLALWFDP</sequence>
<evidence type="ECO:0000256" key="4">
    <source>
        <dbReference type="ARBA" id="ARBA00022722"/>
    </source>
</evidence>
<dbReference type="FunFam" id="1.10.10.460:FF:000001">
    <property type="entry name" value="Ribonuclease"/>
    <property type="match status" value="1"/>
</dbReference>
<evidence type="ECO:0000313" key="13">
    <source>
        <dbReference type="Proteomes" id="UP000777482"/>
    </source>
</evidence>